<evidence type="ECO:0000313" key="1">
    <source>
        <dbReference type="EMBL" id="QHT96671.1"/>
    </source>
</evidence>
<protein>
    <recommendedName>
        <fullName evidence="2">TFIIS-type domain-containing protein</fullName>
    </recommendedName>
</protein>
<sequence length="182" mass="21102">MVFFCPDCLYSLGINKATNLNDDDDDRKEIANINDVFKLLTDTDINLLDYKATFPKNDILKNKKYQKLSMGDKTKLNQLFINKLAEAELSCGNCGYKKQINETIKLYEFNVTDKLNNIKTFEDNKLLALDPTLPRTRDYTCKNINCSTHKSKELKEAVFMRVPKTYNLTYICTTCNYSWNTV</sequence>
<dbReference type="Gene3D" id="2.20.25.10">
    <property type="match status" value="1"/>
</dbReference>
<organism evidence="1">
    <name type="scientific">viral metagenome</name>
    <dbReference type="NCBI Taxonomy" id="1070528"/>
    <lineage>
        <taxon>unclassified sequences</taxon>
        <taxon>metagenomes</taxon>
        <taxon>organismal metagenomes</taxon>
    </lineage>
</organism>
<name>A0A6C0ITU0_9ZZZZ</name>
<dbReference type="EMBL" id="MN740262">
    <property type="protein sequence ID" value="QHT96671.1"/>
    <property type="molecule type" value="Genomic_DNA"/>
</dbReference>
<accession>A0A6C0ITU0</accession>
<evidence type="ECO:0008006" key="2">
    <source>
        <dbReference type="Google" id="ProtNLM"/>
    </source>
</evidence>
<dbReference type="AlphaFoldDB" id="A0A6C0ITU0"/>
<proteinExistence type="predicted"/>
<reference evidence="1" key="1">
    <citation type="journal article" date="2020" name="Nature">
        <title>Giant virus diversity and host interactions through global metagenomics.</title>
        <authorList>
            <person name="Schulz F."/>
            <person name="Roux S."/>
            <person name="Paez-Espino D."/>
            <person name="Jungbluth S."/>
            <person name="Walsh D.A."/>
            <person name="Denef V.J."/>
            <person name="McMahon K.D."/>
            <person name="Konstantinidis K.T."/>
            <person name="Eloe-Fadrosh E.A."/>
            <person name="Kyrpides N.C."/>
            <person name="Woyke T."/>
        </authorList>
    </citation>
    <scope>NUCLEOTIDE SEQUENCE</scope>
    <source>
        <strain evidence="1">GVMAG-M-3300024302-11</strain>
    </source>
</reference>